<evidence type="ECO:0000313" key="1">
    <source>
        <dbReference type="EMBL" id="SDL21069.1"/>
    </source>
</evidence>
<name>A0A1G9I764_9BACT</name>
<accession>A0A1G9I764</accession>
<proteinExistence type="predicted"/>
<dbReference type="AlphaFoldDB" id="A0A1G9I764"/>
<keyword evidence="2" id="KW-1185">Reference proteome</keyword>
<dbReference type="STRING" id="563176.SAMN04488090_0363"/>
<reference evidence="1 2" key="1">
    <citation type="submission" date="2016-10" db="EMBL/GenBank/DDBJ databases">
        <authorList>
            <person name="de Groot N.N."/>
        </authorList>
    </citation>
    <scope>NUCLEOTIDE SEQUENCE [LARGE SCALE GENOMIC DNA]</scope>
    <source>
        <strain evidence="1 2">DSM 21668</strain>
    </source>
</reference>
<organism evidence="1 2">
    <name type="scientific">Siphonobacter aquaeclarae</name>
    <dbReference type="NCBI Taxonomy" id="563176"/>
    <lineage>
        <taxon>Bacteria</taxon>
        <taxon>Pseudomonadati</taxon>
        <taxon>Bacteroidota</taxon>
        <taxon>Cytophagia</taxon>
        <taxon>Cytophagales</taxon>
        <taxon>Cytophagaceae</taxon>
        <taxon>Siphonobacter</taxon>
    </lineage>
</organism>
<dbReference type="Proteomes" id="UP000198901">
    <property type="component" value="Unassembled WGS sequence"/>
</dbReference>
<dbReference type="EMBL" id="FNGS01000001">
    <property type="protein sequence ID" value="SDL21069.1"/>
    <property type="molecule type" value="Genomic_DNA"/>
</dbReference>
<sequence>MDGGLSRGWRIRTESGFSVCVVCEVCELIFLTDFTDYTDYTDYPFMAGQSYT</sequence>
<gene>
    <name evidence="1" type="ORF">SAMN04488090_0363</name>
</gene>
<protein>
    <submittedName>
        <fullName evidence="1">Uncharacterized protein</fullName>
    </submittedName>
</protein>
<evidence type="ECO:0000313" key="2">
    <source>
        <dbReference type="Proteomes" id="UP000198901"/>
    </source>
</evidence>